<reference evidence="1 2" key="1">
    <citation type="submission" date="2014-06" db="EMBL/GenBank/DDBJ databases">
        <title>Evolutionary Origins and Diversification of the Mycorrhizal Mutualists.</title>
        <authorList>
            <consortium name="DOE Joint Genome Institute"/>
            <consortium name="Mycorrhizal Genomics Consortium"/>
            <person name="Kohler A."/>
            <person name="Kuo A."/>
            <person name="Nagy L.G."/>
            <person name="Floudas D."/>
            <person name="Copeland A."/>
            <person name="Barry K.W."/>
            <person name="Cichocki N."/>
            <person name="Veneault-Fourrey C."/>
            <person name="LaButti K."/>
            <person name="Lindquist E.A."/>
            <person name="Lipzen A."/>
            <person name="Lundell T."/>
            <person name="Morin E."/>
            <person name="Murat C."/>
            <person name="Riley R."/>
            <person name="Ohm R."/>
            <person name="Sun H."/>
            <person name="Tunlid A."/>
            <person name="Henrissat B."/>
            <person name="Grigoriev I.V."/>
            <person name="Hibbett D.S."/>
            <person name="Martin F."/>
        </authorList>
    </citation>
    <scope>NUCLEOTIDE SEQUENCE [LARGE SCALE GENOMIC DNA]</scope>
    <source>
        <strain evidence="1 2">SS14</strain>
    </source>
</reference>
<keyword evidence="2" id="KW-1185">Reference proteome</keyword>
<proteinExistence type="predicted"/>
<dbReference type="AlphaFoldDB" id="A0A0C9UGA4"/>
<dbReference type="Proteomes" id="UP000054279">
    <property type="component" value="Unassembled WGS sequence"/>
</dbReference>
<gene>
    <name evidence="1" type="ORF">M422DRAFT_48317</name>
</gene>
<accession>A0A0C9UGA4</accession>
<protein>
    <submittedName>
        <fullName evidence="1">Uncharacterized protein</fullName>
    </submittedName>
</protein>
<sequence>MVEGTPSLWSFIMLFNFFCDNPKRFERLISRSKAAPLDIFSVHNPAPGPQYKENALPSKVLKALKNNIQRMRSRVLFDVDEENEESYFSILSGCCPIGKSTALPCLRVLALPSFDATGSVHAPQLQGIPLASTNSLTNLHQDCLLSLRSMDFMAGSSVSEINEFCEWLQALSRLTRVK</sequence>
<name>A0A0C9UGA4_SPHS4</name>
<evidence type="ECO:0000313" key="1">
    <source>
        <dbReference type="EMBL" id="KIJ42078.1"/>
    </source>
</evidence>
<organism evidence="1 2">
    <name type="scientific">Sphaerobolus stellatus (strain SS14)</name>
    <dbReference type="NCBI Taxonomy" id="990650"/>
    <lineage>
        <taxon>Eukaryota</taxon>
        <taxon>Fungi</taxon>
        <taxon>Dikarya</taxon>
        <taxon>Basidiomycota</taxon>
        <taxon>Agaricomycotina</taxon>
        <taxon>Agaricomycetes</taxon>
        <taxon>Phallomycetidae</taxon>
        <taxon>Geastrales</taxon>
        <taxon>Sphaerobolaceae</taxon>
        <taxon>Sphaerobolus</taxon>
    </lineage>
</organism>
<dbReference type="EMBL" id="KN837132">
    <property type="protein sequence ID" value="KIJ42078.1"/>
    <property type="molecule type" value="Genomic_DNA"/>
</dbReference>
<dbReference type="HOGENOM" id="CLU_1511549_0_0_1"/>
<evidence type="ECO:0000313" key="2">
    <source>
        <dbReference type="Proteomes" id="UP000054279"/>
    </source>
</evidence>